<keyword evidence="1" id="KW-0375">Hydrogen ion transport</keyword>
<feature type="transmembrane region" description="Helical" evidence="2">
    <location>
        <begin position="70"/>
        <end position="90"/>
    </location>
</feature>
<dbReference type="EMBL" id="FUIE01000053">
    <property type="protein sequence ID" value="SJM64057.1"/>
    <property type="molecule type" value="Genomic_DNA"/>
</dbReference>
<proteinExistence type="inferred from homology"/>
<dbReference type="InterPro" id="IPR032820">
    <property type="entry name" value="ATPase_put"/>
</dbReference>
<evidence type="ECO:0000256" key="2">
    <source>
        <dbReference type="SAM" id="Phobius"/>
    </source>
</evidence>
<organism evidence="3 4">
    <name type="scientific">Brevundimonas diminuta 3F5N</name>
    <dbReference type="NCBI Taxonomy" id="1255603"/>
    <lineage>
        <taxon>Bacteria</taxon>
        <taxon>Pseudomonadati</taxon>
        <taxon>Pseudomonadota</taxon>
        <taxon>Alphaproteobacteria</taxon>
        <taxon>Caulobacterales</taxon>
        <taxon>Caulobacteraceae</taxon>
        <taxon>Brevundimonas</taxon>
    </lineage>
</organism>
<comment type="similarity">
    <text evidence="1">Belongs to the bacterial AtpI family.</text>
</comment>
<protein>
    <recommendedName>
        <fullName evidence="1">ATP synthase protein I</fullName>
    </recommendedName>
</protein>
<dbReference type="Proteomes" id="UP000195766">
    <property type="component" value="Unassembled WGS sequence"/>
</dbReference>
<dbReference type="RefSeq" id="WP_087140841.1">
    <property type="nucleotide sequence ID" value="NZ_FUIE01000053.1"/>
</dbReference>
<sequence>MSPTKESREEAIKRLHESASALEAKAQAGQSAEFAAHAVTGQAYKIIAELLGGVFVGLAIGFGVDRFFGTSPWGLLVGVLLGFALAIYMARRTANRLMAQAKAAGVTGEAVPYVEAGEKED</sequence>
<evidence type="ECO:0000313" key="4">
    <source>
        <dbReference type="Proteomes" id="UP000195766"/>
    </source>
</evidence>
<gene>
    <name evidence="3" type="ORF">FM111_10115</name>
</gene>
<dbReference type="GO" id="GO:0045259">
    <property type="term" value="C:proton-transporting ATP synthase complex"/>
    <property type="evidence" value="ECO:0007669"/>
    <property type="project" value="UniProtKB-UniRule"/>
</dbReference>
<dbReference type="AlphaFoldDB" id="A0A1R4G7M3"/>
<dbReference type="Pfam" id="PF09527">
    <property type="entry name" value="ATPase_gene1"/>
    <property type="match status" value="1"/>
</dbReference>
<dbReference type="InterPro" id="IPR016989">
    <property type="entry name" value="Atp1_alphaprobac"/>
</dbReference>
<accession>A0A1R4G7M3</accession>
<keyword evidence="1 2" id="KW-0472">Membrane</keyword>
<dbReference type="PIRSF" id="PIRSF032126">
    <property type="entry name" value="F0F1_ATP_synthase_subunit_I"/>
    <property type="match status" value="1"/>
</dbReference>
<keyword evidence="2" id="KW-1133">Transmembrane helix</keyword>
<reference evidence="3 4" key="1">
    <citation type="submission" date="2017-02" db="EMBL/GenBank/DDBJ databases">
        <authorList>
            <person name="Peterson S.W."/>
        </authorList>
    </citation>
    <scope>NUCLEOTIDE SEQUENCE [LARGE SCALE GENOMIC DNA]</scope>
    <source>
        <strain evidence="3 4">3F5N</strain>
    </source>
</reference>
<keyword evidence="2" id="KW-0812">Transmembrane</keyword>
<evidence type="ECO:0000313" key="3">
    <source>
        <dbReference type="EMBL" id="SJM64057.1"/>
    </source>
</evidence>
<keyword evidence="1" id="KW-0813">Transport</keyword>
<name>A0A1R4G7M3_BREDI</name>
<keyword evidence="1" id="KW-0406">Ion transport</keyword>
<evidence type="ECO:0000256" key="1">
    <source>
        <dbReference type="PIRNR" id="PIRNR032126"/>
    </source>
</evidence>
<comment type="function">
    <text evidence="1">A possible function for this protein is to guide the assembly of the membrane sector of the ATPase enzyme complex.</text>
</comment>
<feature type="transmembrane region" description="Helical" evidence="2">
    <location>
        <begin position="46"/>
        <end position="64"/>
    </location>
</feature>
<dbReference type="GO" id="GO:1902600">
    <property type="term" value="P:proton transmembrane transport"/>
    <property type="evidence" value="ECO:0007669"/>
    <property type="project" value="UniProtKB-KW"/>
</dbReference>
<dbReference type="OrthoDB" id="15401at2"/>